<accession>A0A8J6J5V5</accession>
<protein>
    <submittedName>
        <fullName evidence="2">Uncharacterized protein</fullName>
    </submittedName>
</protein>
<evidence type="ECO:0000313" key="2">
    <source>
        <dbReference type="EMBL" id="MBC5733216.1"/>
    </source>
</evidence>
<evidence type="ECO:0000256" key="1">
    <source>
        <dbReference type="SAM" id="Phobius"/>
    </source>
</evidence>
<reference evidence="2" key="1">
    <citation type="submission" date="2020-08" db="EMBL/GenBank/DDBJ databases">
        <title>Genome public.</title>
        <authorList>
            <person name="Liu C."/>
            <person name="Sun Q."/>
        </authorList>
    </citation>
    <scope>NUCLEOTIDE SEQUENCE</scope>
    <source>
        <strain evidence="2">NSJ-51</strain>
    </source>
</reference>
<feature type="transmembrane region" description="Helical" evidence="1">
    <location>
        <begin position="37"/>
        <end position="56"/>
    </location>
</feature>
<keyword evidence="1" id="KW-0812">Transmembrane</keyword>
<comment type="caution">
    <text evidence="2">The sequence shown here is derived from an EMBL/GenBank/DDBJ whole genome shotgun (WGS) entry which is preliminary data.</text>
</comment>
<keyword evidence="1" id="KW-1133">Transmembrane helix</keyword>
<feature type="transmembrane region" description="Helical" evidence="1">
    <location>
        <begin position="6"/>
        <end position="25"/>
    </location>
</feature>
<proteinExistence type="predicted"/>
<dbReference type="AlphaFoldDB" id="A0A8J6J5V5"/>
<keyword evidence="3" id="KW-1185">Reference proteome</keyword>
<keyword evidence="1" id="KW-0472">Membrane</keyword>
<feature type="transmembrane region" description="Helical" evidence="1">
    <location>
        <begin position="76"/>
        <end position="99"/>
    </location>
</feature>
<dbReference type="Proteomes" id="UP000661435">
    <property type="component" value="Unassembled WGS sequence"/>
</dbReference>
<sequence length="112" mass="11559">MGYAWLNLGGLALGGIAWALPVAALARRDKATRREAAVCSAASAASCSLALCLVVFYLGHLADRRDWSALLDTAGAFRLCAGGLFLGTLLLNALALAGYPWRRGGAGAHETA</sequence>
<dbReference type="RefSeq" id="WP_186907110.1">
    <property type="nucleotide sequence ID" value="NZ_JACOPP010000005.1"/>
</dbReference>
<gene>
    <name evidence="2" type="ORF">H8S57_05695</name>
</gene>
<name>A0A8J6J5V5_9FIRM</name>
<organism evidence="2 3">
    <name type="scientific">Lawsonibacter hominis</name>
    <dbReference type="NCBI Taxonomy" id="2763053"/>
    <lineage>
        <taxon>Bacteria</taxon>
        <taxon>Bacillati</taxon>
        <taxon>Bacillota</taxon>
        <taxon>Clostridia</taxon>
        <taxon>Eubacteriales</taxon>
        <taxon>Oscillospiraceae</taxon>
        <taxon>Lawsonibacter</taxon>
    </lineage>
</organism>
<dbReference type="EMBL" id="JACOPP010000005">
    <property type="protein sequence ID" value="MBC5733216.1"/>
    <property type="molecule type" value="Genomic_DNA"/>
</dbReference>
<evidence type="ECO:0000313" key="3">
    <source>
        <dbReference type="Proteomes" id="UP000661435"/>
    </source>
</evidence>